<feature type="transmembrane region" description="Helical" evidence="2">
    <location>
        <begin position="162"/>
        <end position="183"/>
    </location>
</feature>
<feature type="transmembrane region" description="Helical" evidence="2">
    <location>
        <begin position="77"/>
        <end position="104"/>
    </location>
</feature>
<comment type="caution">
    <text evidence="3">The sequence shown here is derived from an EMBL/GenBank/DDBJ whole genome shotgun (WGS) entry which is preliminary data.</text>
</comment>
<evidence type="ECO:0000313" key="3">
    <source>
        <dbReference type="EMBL" id="MEE6146548.1"/>
    </source>
</evidence>
<proteinExistence type="predicted"/>
<keyword evidence="2" id="KW-0812">Transmembrane</keyword>
<dbReference type="InterPro" id="IPR021683">
    <property type="entry name" value="DUF3267"/>
</dbReference>
<keyword evidence="2" id="KW-1133">Transmembrane helix</keyword>
<evidence type="ECO:0000313" key="4">
    <source>
        <dbReference type="Proteomes" id="UP001332931"/>
    </source>
</evidence>
<evidence type="ECO:0000256" key="2">
    <source>
        <dbReference type="SAM" id="Phobius"/>
    </source>
</evidence>
<accession>A0ABU7R7P2</accession>
<feature type="compositionally biased region" description="Basic and acidic residues" evidence="1">
    <location>
        <begin position="17"/>
        <end position="27"/>
    </location>
</feature>
<feature type="compositionally biased region" description="Basic and acidic residues" evidence="1">
    <location>
        <begin position="1"/>
        <end position="10"/>
    </location>
</feature>
<dbReference type="EMBL" id="JAZGJQ010000001">
    <property type="protein sequence ID" value="MEE6146548.1"/>
    <property type="molecule type" value="Genomic_DNA"/>
</dbReference>
<feature type="region of interest" description="Disordered" evidence="1">
    <location>
        <begin position="1"/>
        <end position="27"/>
    </location>
</feature>
<evidence type="ECO:0000256" key="1">
    <source>
        <dbReference type="SAM" id="MobiDB-lite"/>
    </source>
</evidence>
<gene>
    <name evidence="3" type="ORF">VXJ25_00845</name>
</gene>
<dbReference type="Proteomes" id="UP001332931">
    <property type="component" value="Unassembled WGS sequence"/>
</dbReference>
<keyword evidence="2" id="KW-0472">Membrane</keyword>
<keyword evidence="4" id="KW-1185">Reference proteome</keyword>
<name>A0ABU7R7P2_9ACTN</name>
<dbReference type="RefSeq" id="WP_330957313.1">
    <property type="nucleotide sequence ID" value="NZ_JAZGJQ010000001.1"/>
</dbReference>
<reference evidence="3 4" key="1">
    <citation type="submission" date="2024-01" db="EMBL/GenBank/DDBJ databases">
        <title>Description of Olsenella sp. nov., isolated from pig feces.</title>
        <authorList>
            <person name="Chang Y.-H."/>
        </authorList>
    </citation>
    <scope>NUCLEOTIDE SEQUENCE [LARGE SCALE GENOMIC DNA]</scope>
    <source>
        <strain evidence="3 4">YH-ols2223</strain>
    </source>
</reference>
<dbReference type="Pfam" id="PF11667">
    <property type="entry name" value="DUF3267"/>
    <property type="match status" value="1"/>
</dbReference>
<feature type="transmembrane region" description="Helical" evidence="2">
    <location>
        <begin position="135"/>
        <end position="156"/>
    </location>
</feature>
<sequence length="202" mass="21099">MVRDQGRGADRGAASAHEGEKDASSGRVVREVNVLEDEGLRRQMTLGSLAVGAVGCAVSLAWALAPGPSHEGVGPAWLLALTLVSLAALPVHELVHAAAFRLAGGPGTRVRFGREPGMLTTSALGTVLPRARFTAVLLAPMVLLSCAFLVVCATLSLPLLGWWLFVLHLAGCTGDLAMAWAIARTRGATRVEDCEFGIRLLA</sequence>
<feature type="transmembrane region" description="Helical" evidence="2">
    <location>
        <begin position="46"/>
        <end position="65"/>
    </location>
</feature>
<organism evidence="3 4">
    <name type="scientific">Olsenella absiana</name>
    <dbReference type="NCBI Taxonomy" id="3115222"/>
    <lineage>
        <taxon>Bacteria</taxon>
        <taxon>Bacillati</taxon>
        <taxon>Actinomycetota</taxon>
        <taxon>Coriobacteriia</taxon>
        <taxon>Coriobacteriales</taxon>
        <taxon>Atopobiaceae</taxon>
        <taxon>Olsenella</taxon>
    </lineage>
</organism>
<protein>
    <submittedName>
        <fullName evidence="3">DUF3267 domain-containing protein</fullName>
    </submittedName>
</protein>